<proteinExistence type="predicted"/>
<organism evidence="2 3">
    <name type="scientific">Actinomadura spongiicola</name>
    <dbReference type="NCBI Taxonomy" id="2303421"/>
    <lineage>
        <taxon>Bacteria</taxon>
        <taxon>Bacillati</taxon>
        <taxon>Actinomycetota</taxon>
        <taxon>Actinomycetes</taxon>
        <taxon>Streptosporangiales</taxon>
        <taxon>Thermomonosporaceae</taxon>
        <taxon>Actinomadura</taxon>
    </lineage>
</organism>
<dbReference type="Proteomes" id="UP000262882">
    <property type="component" value="Unassembled WGS sequence"/>
</dbReference>
<name>A0A372G7Y8_9ACTN</name>
<protein>
    <submittedName>
        <fullName evidence="2">Uncharacterized protein</fullName>
    </submittedName>
</protein>
<accession>A0A372G7Y8</accession>
<comment type="caution">
    <text evidence="2">The sequence shown here is derived from an EMBL/GenBank/DDBJ whole genome shotgun (WGS) entry which is preliminary data.</text>
</comment>
<sequence length="280" mass="31055">MSNWIPGRAIPINVPGGDLTPEDMSRVTPDDWADVRTLARGYCRAVDGTRSRKRMDGSATVTRSGHGVYGTDDVSDDVTQDAVLMFASRLRDVLKSCPTASLWVDSREVAAWQYRRKDGQTTIITRKTLLRWAVRDAAARNGYRLDVPPDEITETPGAQRMRGVPHAENVTALATANGVSQLSEAIMRKAWGDGSEFPTLAKIIFLASEADDLKRAGILSTVAQAEHGGAYGSRWNVRRTRDKGRREWETLSERLDDARDEMVHKSMRPSETTSHAEQAE</sequence>
<evidence type="ECO:0000313" key="3">
    <source>
        <dbReference type="Proteomes" id="UP000262882"/>
    </source>
</evidence>
<evidence type="ECO:0000256" key="1">
    <source>
        <dbReference type="SAM" id="MobiDB-lite"/>
    </source>
</evidence>
<dbReference type="RefSeq" id="WP_117404348.1">
    <property type="nucleotide sequence ID" value="NZ_QVNQ01000013.1"/>
</dbReference>
<feature type="compositionally biased region" description="Basic and acidic residues" evidence="1">
    <location>
        <begin position="255"/>
        <end position="264"/>
    </location>
</feature>
<dbReference type="OrthoDB" id="3211355at2"/>
<feature type="region of interest" description="Disordered" evidence="1">
    <location>
        <begin position="255"/>
        <end position="280"/>
    </location>
</feature>
<feature type="compositionally biased region" description="Polar residues" evidence="1">
    <location>
        <begin position="269"/>
        <end position="280"/>
    </location>
</feature>
<gene>
    <name evidence="2" type="ORF">D0T12_31665</name>
</gene>
<reference evidence="2 3" key="1">
    <citation type="submission" date="2018-08" db="EMBL/GenBank/DDBJ databases">
        <title>Actinomadura spongicola sp. nov., isolated from marine sponge Leucetta chagosensis.</title>
        <authorList>
            <person name="Li L."/>
            <person name="Lin H.W."/>
        </authorList>
    </citation>
    <scope>NUCLEOTIDE SEQUENCE [LARGE SCALE GENOMIC DNA]</scope>
    <source>
        <strain evidence="2 3">LHW52907</strain>
    </source>
</reference>
<dbReference type="EMBL" id="QVNQ01000013">
    <property type="protein sequence ID" value="RFS81508.1"/>
    <property type="molecule type" value="Genomic_DNA"/>
</dbReference>
<dbReference type="AlphaFoldDB" id="A0A372G7Y8"/>
<evidence type="ECO:0000313" key="2">
    <source>
        <dbReference type="EMBL" id="RFS81508.1"/>
    </source>
</evidence>
<keyword evidence="3" id="KW-1185">Reference proteome</keyword>